<accession>A0A7R9C1V4</accession>
<dbReference type="Proteomes" id="UP000678499">
    <property type="component" value="Unassembled WGS sequence"/>
</dbReference>
<dbReference type="AlphaFoldDB" id="A0A7R9C1V4"/>
<keyword evidence="2" id="KW-1185">Reference proteome</keyword>
<evidence type="ECO:0000313" key="2">
    <source>
        <dbReference type="Proteomes" id="UP000678499"/>
    </source>
</evidence>
<evidence type="ECO:0000313" key="1">
    <source>
        <dbReference type="EMBL" id="CAD7285237.1"/>
    </source>
</evidence>
<dbReference type="EMBL" id="CAJPEX010012790">
    <property type="protein sequence ID" value="CAG0925389.1"/>
    <property type="molecule type" value="Genomic_DNA"/>
</dbReference>
<sequence>MLGSQSTTDSTTPVFATWTPSLIVHHFAPDRGREAAFESPCVQSVNPAAPQTANCGAYSPRARHPACRVLPVEKSRHGARQQ</sequence>
<organism evidence="1">
    <name type="scientific">Notodromas monacha</name>
    <dbReference type="NCBI Taxonomy" id="399045"/>
    <lineage>
        <taxon>Eukaryota</taxon>
        <taxon>Metazoa</taxon>
        <taxon>Ecdysozoa</taxon>
        <taxon>Arthropoda</taxon>
        <taxon>Crustacea</taxon>
        <taxon>Oligostraca</taxon>
        <taxon>Ostracoda</taxon>
        <taxon>Podocopa</taxon>
        <taxon>Podocopida</taxon>
        <taxon>Cypridocopina</taxon>
        <taxon>Cypridoidea</taxon>
        <taxon>Cyprididae</taxon>
        <taxon>Notodromas</taxon>
    </lineage>
</organism>
<protein>
    <submittedName>
        <fullName evidence="1">Uncharacterized protein</fullName>
    </submittedName>
</protein>
<gene>
    <name evidence="1" type="ORF">NMOB1V02_LOCUS12839</name>
</gene>
<name>A0A7R9C1V4_9CRUS</name>
<proteinExistence type="predicted"/>
<reference evidence="1" key="1">
    <citation type="submission" date="2020-11" db="EMBL/GenBank/DDBJ databases">
        <authorList>
            <person name="Tran Van P."/>
        </authorList>
    </citation>
    <scope>NUCLEOTIDE SEQUENCE</scope>
</reference>
<dbReference type="EMBL" id="OA894827">
    <property type="protein sequence ID" value="CAD7285237.1"/>
    <property type="molecule type" value="Genomic_DNA"/>
</dbReference>